<keyword evidence="10" id="KW-0511">Multifunctional enzyme</keyword>
<comment type="caution">
    <text evidence="17">The sequence shown here is derived from an EMBL/GenBank/DDBJ whole genome shotgun (WGS) entry which is preliminary data.</text>
</comment>
<dbReference type="Gene3D" id="3.40.710.10">
    <property type="entry name" value="DD-peptidase/beta-lactamase superfamily"/>
    <property type="match status" value="1"/>
</dbReference>
<comment type="similarity">
    <text evidence="2">In the N-terminal section; belongs to the glycosyltransferase 51 family.</text>
</comment>
<keyword evidence="15" id="KW-0472">Membrane</keyword>
<feature type="compositionally biased region" description="Gly residues" evidence="14">
    <location>
        <begin position="837"/>
        <end position="851"/>
    </location>
</feature>
<evidence type="ECO:0000256" key="6">
    <source>
        <dbReference type="ARBA" id="ARBA00022679"/>
    </source>
</evidence>
<dbReference type="Gene3D" id="1.10.3810.10">
    <property type="entry name" value="Biosynthetic peptidoglycan transglycosylase-like"/>
    <property type="match status" value="1"/>
</dbReference>
<dbReference type="InterPro" id="IPR036950">
    <property type="entry name" value="PBP_transglycosylase"/>
</dbReference>
<evidence type="ECO:0000313" key="17">
    <source>
        <dbReference type="EMBL" id="PKG27284.1"/>
    </source>
</evidence>
<reference evidence="17 18" key="1">
    <citation type="journal article" date="2010" name="Int. J. Syst. Evol. Microbiol.">
        <title>Bacillus horneckiae sp. nov., isolated from a spacecraft-assembly clean room.</title>
        <authorList>
            <person name="Vaishampayan P."/>
            <person name="Probst A."/>
            <person name="Krishnamurthi S."/>
            <person name="Ghosh S."/>
            <person name="Osman S."/>
            <person name="McDowall A."/>
            <person name="Ruckmani A."/>
            <person name="Mayilraj S."/>
            <person name="Venkateswaran K."/>
        </authorList>
    </citation>
    <scope>NUCLEOTIDE SEQUENCE [LARGE SCALE GENOMIC DNA]</scope>
    <source>
        <strain evidence="18">1PO1SC</strain>
    </source>
</reference>
<keyword evidence="6" id="KW-0808">Transferase</keyword>
<evidence type="ECO:0000313" key="18">
    <source>
        <dbReference type="Proteomes" id="UP000233343"/>
    </source>
</evidence>
<dbReference type="CDD" id="cd00063">
    <property type="entry name" value="FN3"/>
    <property type="match status" value="1"/>
</dbReference>
<dbReference type="SMART" id="SM00060">
    <property type="entry name" value="FN3"/>
    <property type="match status" value="1"/>
</dbReference>
<feature type="transmembrane region" description="Helical" evidence="15">
    <location>
        <begin position="32"/>
        <end position="55"/>
    </location>
</feature>
<dbReference type="InterPro" id="IPR003961">
    <property type="entry name" value="FN3_dom"/>
</dbReference>
<dbReference type="InterPro" id="IPR012338">
    <property type="entry name" value="Beta-lactam/transpept-like"/>
</dbReference>
<sequence length="883" mass="96330">MAEQYKSREERRKQQTSKPKKKKSSKGIFKRIFLILVALGIIGMIAGAATFAFMVKDAPELDPALLKDPIPSVLLDKNGDELTKVGAGKLDYVDYEDIPELVENAFLATEDVRFYEHNGMDLIRLGGAVIANVTRGFGSEGASTITQQVVKNSFLNNEKTISRKAQEAWLSFQLERKYTKQEIFEMYVNKIFMSENSHGVLTASRIYFGKELDELELHEAALLAGMPQSPNNYNPFNHPEQAEKRRNIVLSLMNQHGFISESEMKEAQAKSVTDSLVAEAEREKDDSPYDSFVDVVIDEVSAKYPDLDIFSDGLIIHTTVDKKAQKHVTKLLNSDEVIQYPDDEFQAGITLLDSNSGEIRAIGGGRNQEVKRGFNYATDLKRQAGSTFKPIAAYGPAVDSLKWGTYHTLVDEPHTYKDGGQNINNWNKQFSGPMTMRQALAQSKNIPAVKARQEVGEEDALKFVNNLGFNLENLYESAALGTPEVSPMQMAGAYSAFANEGYYTEPHSVTEIEMRDGTKIDLTPETEAVMNDYTAFMISDMLKTAVTSGTGTMANVPGLPVAGKTGTTNYTGEEKAKHGIPDGAVPDAWFAGYTTNYTAAIWTGYEDRKNYVAANNYDQKIAQLLFKDLMQTVSEGTDTADFKMPNSVEKVAIERGSNPAKLASDYTPSDQVITEYAVKGNAPSQVSEKYDKLDAPSGLSAKYDEESKQISLSWDYSGEENVQFVVTASINDGGEQELTTTGEKSLTVDNPEPGATYSFKVKAVKDDMASDPATASVSIPGNEEEEEIPEDEENPDEEKEENPGDNEGEGNGNETGNENGNGNGNGNENGNDNGNGNETGNGNGNETGNGNGEENPDEGGAPGEGEGETPPENPGETNPGNSE</sequence>
<evidence type="ECO:0000256" key="5">
    <source>
        <dbReference type="ARBA" id="ARBA00022676"/>
    </source>
</evidence>
<dbReference type="Proteomes" id="UP000233343">
    <property type="component" value="Unassembled WGS sequence"/>
</dbReference>
<dbReference type="SUPFAM" id="SSF53955">
    <property type="entry name" value="Lysozyme-like"/>
    <property type="match status" value="1"/>
</dbReference>
<dbReference type="GO" id="GO:0006508">
    <property type="term" value="P:proteolysis"/>
    <property type="evidence" value="ECO:0007669"/>
    <property type="project" value="UniProtKB-KW"/>
</dbReference>
<keyword evidence="15" id="KW-0812">Transmembrane</keyword>
<accession>A0A2N0ZCR7</accession>
<keyword evidence="15" id="KW-1133">Transmembrane helix</keyword>
<keyword evidence="18" id="KW-1185">Reference proteome</keyword>
<dbReference type="GO" id="GO:0030288">
    <property type="term" value="C:outer membrane-bounded periplasmic space"/>
    <property type="evidence" value="ECO:0007669"/>
    <property type="project" value="TreeGrafter"/>
</dbReference>
<evidence type="ECO:0000256" key="10">
    <source>
        <dbReference type="ARBA" id="ARBA00023268"/>
    </source>
</evidence>
<dbReference type="InterPro" id="IPR001460">
    <property type="entry name" value="PCN-bd_Tpept"/>
</dbReference>
<feature type="region of interest" description="Disordered" evidence="14">
    <location>
        <begin position="1"/>
        <end position="23"/>
    </location>
</feature>
<organism evidence="17 18">
    <name type="scientific">Cytobacillus horneckiae</name>
    <dbReference type="NCBI Taxonomy" id="549687"/>
    <lineage>
        <taxon>Bacteria</taxon>
        <taxon>Bacillati</taxon>
        <taxon>Bacillota</taxon>
        <taxon>Bacilli</taxon>
        <taxon>Bacillales</taxon>
        <taxon>Bacillaceae</taxon>
        <taxon>Cytobacillus</taxon>
    </lineage>
</organism>
<gene>
    <name evidence="17" type="ORF">CWS20_19160</name>
</gene>
<dbReference type="GO" id="GO:0009252">
    <property type="term" value="P:peptidoglycan biosynthetic process"/>
    <property type="evidence" value="ECO:0007669"/>
    <property type="project" value="UniProtKB-KW"/>
</dbReference>
<keyword evidence="8" id="KW-0133">Cell shape</keyword>
<keyword evidence="4" id="KW-0645">Protease</keyword>
<evidence type="ECO:0000256" key="9">
    <source>
        <dbReference type="ARBA" id="ARBA00022984"/>
    </source>
</evidence>
<dbReference type="Pfam" id="PF00912">
    <property type="entry name" value="Transgly"/>
    <property type="match status" value="1"/>
</dbReference>
<dbReference type="InterPro" id="IPR050396">
    <property type="entry name" value="Glycosyltr_51/Transpeptidase"/>
</dbReference>
<keyword evidence="9" id="KW-0573">Peptidoglycan synthesis</keyword>
<dbReference type="PANTHER" id="PTHR32282">
    <property type="entry name" value="BINDING PROTEIN TRANSPEPTIDASE, PUTATIVE-RELATED"/>
    <property type="match status" value="1"/>
</dbReference>
<evidence type="ECO:0000256" key="15">
    <source>
        <dbReference type="SAM" id="Phobius"/>
    </source>
</evidence>
<dbReference type="PANTHER" id="PTHR32282:SF29">
    <property type="entry name" value="PENICILLIN-BINDING PROTEIN 1A"/>
    <property type="match status" value="1"/>
</dbReference>
<proteinExistence type="inferred from homology"/>
<comment type="catalytic activity">
    <reaction evidence="12">
        <text>Preferential cleavage: (Ac)2-L-Lys-D-Ala-|-D-Ala. Also transpeptidation of peptidyl-alanyl moieties that are N-acyl substituents of D-alanine.</text>
        <dbReference type="EC" id="3.4.16.4"/>
    </reaction>
</comment>
<comment type="similarity">
    <text evidence="1">In the C-terminal section; belongs to the transpeptidase family.</text>
</comment>
<feature type="region of interest" description="Disordered" evidence="14">
    <location>
        <begin position="767"/>
        <end position="883"/>
    </location>
</feature>
<dbReference type="InterPro" id="IPR036116">
    <property type="entry name" value="FN3_sf"/>
</dbReference>
<dbReference type="InterPro" id="IPR013783">
    <property type="entry name" value="Ig-like_fold"/>
</dbReference>
<evidence type="ECO:0000256" key="11">
    <source>
        <dbReference type="ARBA" id="ARBA00023316"/>
    </source>
</evidence>
<comment type="catalytic activity">
    <reaction evidence="13">
        <text>[GlcNAc-(1-&gt;4)-Mur2Ac(oyl-L-Ala-gamma-D-Glu-L-Lys-D-Ala-D-Ala)](n)-di-trans,octa-cis-undecaprenyl diphosphate + beta-D-GlcNAc-(1-&gt;4)-Mur2Ac(oyl-L-Ala-gamma-D-Glu-L-Lys-D-Ala-D-Ala)-di-trans,octa-cis-undecaprenyl diphosphate = [GlcNAc-(1-&gt;4)-Mur2Ac(oyl-L-Ala-gamma-D-Glu-L-Lys-D-Ala-D-Ala)](n+1)-di-trans,octa-cis-undecaprenyl diphosphate + di-trans,octa-cis-undecaprenyl diphosphate + H(+)</text>
        <dbReference type="Rhea" id="RHEA:23708"/>
        <dbReference type="Rhea" id="RHEA-COMP:9602"/>
        <dbReference type="Rhea" id="RHEA-COMP:9603"/>
        <dbReference type="ChEBI" id="CHEBI:15378"/>
        <dbReference type="ChEBI" id="CHEBI:58405"/>
        <dbReference type="ChEBI" id="CHEBI:60033"/>
        <dbReference type="ChEBI" id="CHEBI:78435"/>
        <dbReference type="EC" id="2.4.99.28"/>
    </reaction>
</comment>
<name>A0A2N0ZCR7_9BACI</name>
<feature type="compositionally biased region" description="Low complexity" evidence="14">
    <location>
        <begin position="868"/>
        <end position="883"/>
    </location>
</feature>
<feature type="compositionally biased region" description="Basic and acidic residues" evidence="14">
    <location>
        <begin position="1"/>
        <end position="13"/>
    </location>
</feature>
<evidence type="ECO:0000256" key="13">
    <source>
        <dbReference type="ARBA" id="ARBA00049902"/>
    </source>
</evidence>
<dbReference type="GO" id="GO:0008360">
    <property type="term" value="P:regulation of cell shape"/>
    <property type="evidence" value="ECO:0007669"/>
    <property type="project" value="UniProtKB-KW"/>
</dbReference>
<feature type="domain" description="Fibronectin type-III" evidence="16">
    <location>
        <begin position="695"/>
        <end position="784"/>
    </location>
</feature>
<dbReference type="EMBL" id="PISD01000046">
    <property type="protein sequence ID" value="PKG27284.1"/>
    <property type="molecule type" value="Genomic_DNA"/>
</dbReference>
<dbReference type="Gene3D" id="2.60.40.10">
    <property type="entry name" value="Immunoglobulins"/>
    <property type="match status" value="1"/>
</dbReference>
<evidence type="ECO:0000256" key="8">
    <source>
        <dbReference type="ARBA" id="ARBA00022960"/>
    </source>
</evidence>
<keyword evidence="7" id="KW-0378">Hydrolase</keyword>
<feature type="compositionally biased region" description="Polar residues" evidence="14">
    <location>
        <begin position="737"/>
        <end position="748"/>
    </location>
</feature>
<dbReference type="InterPro" id="IPR023346">
    <property type="entry name" value="Lysozyme-like_dom_sf"/>
</dbReference>
<keyword evidence="3" id="KW-0121">Carboxypeptidase</keyword>
<dbReference type="SUPFAM" id="SSF49265">
    <property type="entry name" value="Fibronectin type III"/>
    <property type="match status" value="1"/>
</dbReference>
<dbReference type="PROSITE" id="PS50853">
    <property type="entry name" value="FN3"/>
    <property type="match status" value="1"/>
</dbReference>
<dbReference type="SUPFAM" id="SSF56601">
    <property type="entry name" value="beta-lactamase/transpeptidase-like"/>
    <property type="match status" value="1"/>
</dbReference>
<evidence type="ECO:0000256" key="4">
    <source>
        <dbReference type="ARBA" id="ARBA00022670"/>
    </source>
</evidence>
<dbReference type="Pfam" id="PF00905">
    <property type="entry name" value="Transpeptidase"/>
    <property type="match status" value="1"/>
</dbReference>
<protein>
    <submittedName>
        <fullName evidence="17">Penicillin-binding protein</fullName>
    </submittedName>
</protein>
<dbReference type="GO" id="GO:0008658">
    <property type="term" value="F:penicillin binding"/>
    <property type="evidence" value="ECO:0007669"/>
    <property type="project" value="InterPro"/>
</dbReference>
<feature type="compositionally biased region" description="Basic residues" evidence="14">
    <location>
        <begin position="14"/>
        <end position="23"/>
    </location>
</feature>
<keyword evidence="5" id="KW-0328">Glycosyltransferase</keyword>
<dbReference type="RefSeq" id="WP_066200488.1">
    <property type="nucleotide sequence ID" value="NZ_JAFDQP010000009.1"/>
</dbReference>
<evidence type="ECO:0000259" key="16">
    <source>
        <dbReference type="PROSITE" id="PS50853"/>
    </source>
</evidence>
<dbReference type="GO" id="GO:0071555">
    <property type="term" value="P:cell wall organization"/>
    <property type="evidence" value="ECO:0007669"/>
    <property type="project" value="UniProtKB-KW"/>
</dbReference>
<dbReference type="InterPro" id="IPR001264">
    <property type="entry name" value="Glyco_trans_51"/>
</dbReference>
<dbReference type="Pfam" id="PF00041">
    <property type="entry name" value="fn3"/>
    <property type="match status" value="1"/>
</dbReference>
<dbReference type="FunFam" id="1.10.3810.10:FF:000001">
    <property type="entry name" value="Penicillin-binding protein 1A"/>
    <property type="match status" value="1"/>
</dbReference>
<feature type="compositionally biased region" description="Acidic residues" evidence="14">
    <location>
        <begin position="782"/>
        <end position="808"/>
    </location>
</feature>
<evidence type="ECO:0000256" key="12">
    <source>
        <dbReference type="ARBA" id="ARBA00034000"/>
    </source>
</evidence>
<dbReference type="NCBIfam" id="TIGR02074">
    <property type="entry name" value="PBP_1a_fam"/>
    <property type="match status" value="1"/>
</dbReference>
<dbReference type="GO" id="GO:0009002">
    <property type="term" value="F:serine-type D-Ala-D-Ala carboxypeptidase activity"/>
    <property type="evidence" value="ECO:0007669"/>
    <property type="project" value="UniProtKB-EC"/>
</dbReference>
<evidence type="ECO:0000256" key="14">
    <source>
        <dbReference type="SAM" id="MobiDB-lite"/>
    </source>
</evidence>
<evidence type="ECO:0000256" key="3">
    <source>
        <dbReference type="ARBA" id="ARBA00022645"/>
    </source>
</evidence>
<evidence type="ECO:0000256" key="1">
    <source>
        <dbReference type="ARBA" id="ARBA00007090"/>
    </source>
</evidence>
<feature type="compositionally biased region" description="Gly residues" evidence="14">
    <location>
        <begin position="809"/>
        <end position="827"/>
    </location>
</feature>
<dbReference type="AlphaFoldDB" id="A0A2N0ZCR7"/>
<feature type="region of interest" description="Disordered" evidence="14">
    <location>
        <begin position="734"/>
        <end position="754"/>
    </location>
</feature>
<dbReference type="GO" id="GO:0008955">
    <property type="term" value="F:peptidoglycan glycosyltransferase activity"/>
    <property type="evidence" value="ECO:0007669"/>
    <property type="project" value="UniProtKB-EC"/>
</dbReference>
<keyword evidence="11" id="KW-0961">Cell wall biogenesis/degradation</keyword>
<evidence type="ECO:0000256" key="7">
    <source>
        <dbReference type="ARBA" id="ARBA00022801"/>
    </source>
</evidence>
<evidence type="ECO:0000256" key="2">
    <source>
        <dbReference type="ARBA" id="ARBA00007739"/>
    </source>
</evidence>